<dbReference type="InterPro" id="IPR036388">
    <property type="entry name" value="WH-like_DNA-bd_sf"/>
</dbReference>
<proteinExistence type="predicted"/>
<dbReference type="AlphaFoldDB" id="A0AAV6JRL8"/>
<comment type="caution">
    <text evidence="1">The sequence shown here is derived from an EMBL/GenBank/DDBJ whole genome shotgun (WGS) entry which is preliminary data.</text>
</comment>
<gene>
    <name evidence="1" type="ORF">RHGRI_022060</name>
</gene>
<reference evidence="1" key="1">
    <citation type="submission" date="2020-08" db="EMBL/GenBank/DDBJ databases">
        <title>Plant Genome Project.</title>
        <authorList>
            <person name="Zhang R.-G."/>
        </authorList>
    </citation>
    <scope>NUCLEOTIDE SEQUENCE</scope>
    <source>
        <strain evidence="1">WSP0</strain>
        <tissue evidence="1">Leaf</tissue>
    </source>
</reference>
<dbReference type="Proteomes" id="UP000823749">
    <property type="component" value="Chromosome 7"/>
</dbReference>
<protein>
    <submittedName>
        <fullName evidence="1">Uncharacterized protein</fullName>
    </submittedName>
</protein>
<evidence type="ECO:0000313" key="2">
    <source>
        <dbReference type="Proteomes" id="UP000823749"/>
    </source>
</evidence>
<sequence length="70" mass="8159">MKGLWGTRGYHTIFKLFERQANLTLKQLVQETEKPAVRLLIFHILMCLARSSFTGMPHPLRLNFRALSCK</sequence>
<dbReference type="Gene3D" id="1.10.10.10">
    <property type="entry name" value="Winged helix-like DNA-binding domain superfamily/Winged helix DNA-binding domain"/>
    <property type="match status" value="1"/>
</dbReference>
<accession>A0AAV6JRL8</accession>
<dbReference type="EMBL" id="JACTNZ010000007">
    <property type="protein sequence ID" value="KAG5542394.1"/>
    <property type="molecule type" value="Genomic_DNA"/>
</dbReference>
<keyword evidence="2" id="KW-1185">Reference proteome</keyword>
<organism evidence="1 2">
    <name type="scientific">Rhododendron griersonianum</name>
    <dbReference type="NCBI Taxonomy" id="479676"/>
    <lineage>
        <taxon>Eukaryota</taxon>
        <taxon>Viridiplantae</taxon>
        <taxon>Streptophyta</taxon>
        <taxon>Embryophyta</taxon>
        <taxon>Tracheophyta</taxon>
        <taxon>Spermatophyta</taxon>
        <taxon>Magnoliopsida</taxon>
        <taxon>eudicotyledons</taxon>
        <taxon>Gunneridae</taxon>
        <taxon>Pentapetalae</taxon>
        <taxon>asterids</taxon>
        <taxon>Ericales</taxon>
        <taxon>Ericaceae</taxon>
        <taxon>Ericoideae</taxon>
        <taxon>Rhodoreae</taxon>
        <taxon>Rhododendron</taxon>
    </lineage>
</organism>
<evidence type="ECO:0000313" key="1">
    <source>
        <dbReference type="EMBL" id="KAG5542394.1"/>
    </source>
</evidence>
<name>A0AAV6JRL8_9ERIC</name>